<organism evidence="7 8">
    <name type="scientific">Musa troglodytarum</name>
    <name type="common">fe'i banana</name>
    <dbReference type="NCBI Taxonomy" id="320322"/>
    <lineage>
        <taxon>Eukaryota</taxon>
        <taxon>Viridiplantae</taxon>
        <taxon>Streptophyta</taxon>
        <taxon>Embryophyta</taxon>
        <taxon>Tracheophyta</taxon>
        <taxon>Spermatophyta</taxon>
        <taxon>Magnoliopsida</taxon>
        <taxon>Liliopsida</taxon>
        <taxon>Zingiberales</taxon>
        <taxon>Musaceae</taxon>
        <taxon>Musa</taxon>
    </lineage>
</organism>
<feature type="region of interest" description="Disordered" evidence="5">
    <location>
        <begin position="890"/>
        <end position="924"/>
    </location>
</feature>
<dbReference type="SMART" id="SM00184">
    <property type="entry name" value="RING"/>
    <property type="match status" value="1"/>
</dbReference>
<evidence type="ECO:0000256" key="5">
    <source>
        <dbReference type="SAM" id="MobiDB-lite"/>
    </source>
</evidence>
<feature type="region of interest" description="Disordered" evidence="5">
    <location>
        <begin position="461"/>
        <end position="480"/>
    </location>
</feature>
<keyword evidence="2" id="KW-0863">Zinc-finger</keyword>
<evidence type="ECO:0000256" key="4">
    <source>
        <dbReference type="SAM" id="Coils"/>
    </source>
</evidence>
<name>A0A9E7F0T6_9LILI</name>
<feature type="domain" description="RING-type" evidence="6">
    <location>
        <begin position="82"/>
        <end position="122"/>
    </location>
</feature>
<feature type="compositionally biased region" description="Polar residues" evidence="5">
    <location>
        <begin position="55"/>
        <end position="72"/>
    </location>
</feature>
<keyword evidence="8" id="KW-1185">Reference proteome</keyword>
<dbReference type="PANTHER" id="PTHR23054:SF18">
    <property type="entry name" value="TERNARY COMPLEX FACTOR MIP1, LEUCINE-ZIPPER"/>
    <property type="match status" value="1"/>
</dbReference>
<evidence type="ECO:0000256" key="3">
    <source>
        <dbReference type="ARBA" id="ARBA00022833"/>
    </source>
</evidence>
<keyword evidence="1" id="KW-0479">Metal-binding</keyword>
<evidence type="ECO:0000256" key="2">
    <source>
        <dbReference type="ARBA" id="ARBA00022771"/>
    </source>
</evidence>
<keyword evidence="4" id="KW-0175">Coiled coil</keyword>
<sequence length="1143" mass="127066">EKIWKLPPHLVGGRVVPSPPFFCSFRVLSNSQPLRFLADSSRRFRRSIQMASGFGESSSGRDPQNSSFGESSSNNDAGSFECNICFELAQDPVVTLCGHLFCWPCLYKWLHGHAQSSECPVCKAIVEEEKLVPLYGRGKNSTDPRSKSMPGMNIPHRPAGQRPATAPPPDPNNFHHANPWFMGGAPVASTRFGNFTFSAAIGGLFPLLSFQVHGIPDATAYGPGAGFPYGYGNAFHGGHVHGFPRHVQHGQQADVYLKALLILVGALEKFHHLRSDFLRGCEMPKLFFGENASSGQDIFKAQALQEVADLLPSSTTTAYLPFANEESHRFLGKFNESYQRNREVELETLPGSIHHAKPVIGESTGDSEIRNKPLPEASVRSSLKYEILQLEKQLQDEMMVRCALEKAMGFGSSAVCSSNERSVPKPTKELIREIAVLELEVMHLEQYLLSLYRKAFDQQTSTLSPPASENQMKKPLNSKPELLHESAKLKISSNRGNSRVQSSQTELPQKWTADLEEQNANSGVISLAEYLETGFTDDVPESPNRLSEDMVRCMGAVYCKLVDPPLVFHGFSSSPASSSSSMSALSPHYQGELWSPGYKRESNLDSRLINPFQVEGLKEFSGPYNAMVEVPLICRDRQRLRDVEDMLHNYKLILHRLEIVDPRKLKIDEKLAFWINIHNAIIMHAYIKYGIPEGNAKKTSLSIKAMCTIGGRSINAAMIQTYILGCRTHCTGKWLRTLLYPRLKHKARVAWQSYAIEQPEPLLHFALCSGSHSDPAVRIYYSDQLFQQLESAKEDYIRATVGIWKEQKILLPKLVDSYAKDTKLSSQRLVDMVQCYLPETLRKAMQRCQNGRSKKTIEWSRVMEGEEIGLVLARASELRSKISNCIGGSGGGGCRQRGGDGDAGGGAATDEEEEEEEEEDEADSLVGIRDALDSLERQLAALQELQHQQRYERESILSQIDCSRMILLSKLKEYKGEELEAIHEVATFAGEAIELDDNLVLPPYPTHLPDLFVLDDIAAGSHFKKNKTTHNGPVAAAKQEGMGTACGTDKNQDDKTSKRFRNIIGLVVKSAIAIVSMMSMVSFAGHQPMLKSRPPTERQISSQCPQGKVLVIEDGKARCIVKERIEVPFEPDVTSPNIRYGLG</sequence>
<feature type="compositionally biased region" description="Polar residues" evidence="5">
    <location>
        <begin position="461"/>
        <end position="470"/>
    </location>
</feature>
<evidence type="ECO:0000259" key="6">
    <source>
        <dbReference type="SMART" id="SM00184"/>
    </source>
</evidence>
<dbReference type="PROSITE" id="PS00518">
    <property type="entry name" value="ZF_RING_1"/>
    <property type="match status" value="1"/>
</dbReference>
<feature type="region of interest" description="Disordered" evidence="5">
    <location>
        <begin position="136"/>
        <end position="169"/>
    </location>
</feature>
<dbReference type="OrthoDB" id="418495at2759"/>
<dbReference type="PANTHER" id="PTHR23054">
    <property type="entry name" value="TERNARY COMPLEX FACTOR MIP1, LEUCINE-ZIPPER-RELATED"/>
    <property type="match status" value="1"/>
</dbReference>
<dbReference type="InterPro" id="IPR001841">
    <property type="entry name" value="Znf_RING"/>
</dbReference>
<dbReference type="Pfam" id="PF04784">
    <property type="entry name" value="DUF547"/>
    <property type="match status" value="1"/>
</dbReference>
<feature type="coiled-coil region" evidence="4">
    <location>
        <begin position="925"/>
        <end position="952"/>
    </location>
</feature>
<protein>
    <submittedName>
        <fullName evidence="7">Ternary complex factor MIP1</fullName>
    </submittedName>
</protein>
<reference evidence="7" key="1">
    <citation type="submission" date="2022-05" db="EMBL/GenBank/DDBJ databases">
        <title>The Musa troglodytarum L. genome provides insights into the mechanism of non-climacteric behaviour and enrichment of carotenoids.</title>
        <authorList>
            <person name="Wang J."/>
        </authorList>
    </citation>
    <scope>NUCLEOTIDE SEQUENCE</scope>
    <source>
        <tissue evidence="7">Leaf</tissue>
    </source>
</reference>
<dbReference type="InterPro" id="IPR025757">
    <property type="entry name" value="MIP1_Leuzipper"/>
</dbReference>
<feature type="compositionally biased region" description="Gly residues" evidence="5">
    <location>
        <begin position="890"/>
        <end position="907"/>
    </location>
</feature>
<dbReference type="SUPFAM" id="SSF57850">
    <property type="entry name" value="RING/U-box"/>
    <property type="match status" value="1"/>
</dbReference>
<evidence type="ECO:0000256" key="1">
    <source>
        <dbReference type="ARBA" id="ARBA00022723"/>
    </source>
</evidence>
<feature type="region of interest" description="Disordered" evidence="5">
    <location>
        <begin position="53"/>
        <end position="72"/>
    </location>
</feature>
<evidence type="ECO:0000313" key="8">
    <source>
        <dbReference type="Proteomes" id="UP001055439"/>
    </source>
</evidence>
<dbReference type="InterPro" id="IPR006869">
    <property type="entry name" value="DUF547"/>
</dbReference>
<dbReference type="Gene3D" id="3.30.40.10">
    <property type="entry name" value="Zinc/RING finger domain, C3HC4 (zinc finger)"/>
    <property type="match status" value="1"/>
</dbReference>
<dbReference type="InterPro" id="IPR027370">
    <property type="entry name" value="Znf-RING_euk"/>
</dbReference>
<accession>A0A9E7F0T6</accession>
<keyword evidence="3" id="KW-0862">Zinc</keyword>
<dbReference type="GO" id="GO:0008270">
    <property type="term" value="F:zinc ion binding"/>
    <property type="evidence" value="ECO:0007669"/>
    <property type="project" value="UniProtKB-KW"/>
</dbReference>
<dbReference type="InterPro" id="IPR017907">
    <property type="entry name" value="Znf_RING_CS"/>
</dbReference>
<evidence type="ECO:0000313" key="7">
    <source>
        <dbReference type="EMBL" id="URD85308.1"/>
    </source>
</evidence>
<feature type="compositionally biased region" description="Acidic residues" evidence="5">
    <location>
        <begin position="909"/>
        <end position="923"/>
    </location>
</feature>
<gene>
    <name evidence="7" type="ORF">MUK42_27899</name>
</gene>
<dbReference type="CDD" id="cd16745">
    <property type="entry name" value="RING-HC_AtRMA-like"/>
    <property type="match status" value="1"/>
</dbReference>
<feature type="non-terminal residue" evidence="7">
    <location>
        <position position="1"/>
    </location>
</feature>
<dbReference type="Pfam" id="PF13445">
    <property type="entry name" value="zf-RING_UBOX"/>
    <property type="match status" value="1"/>
</dbReference>
<dbReference type="AlphaFoldDB" id="A0A9E7F0T6"/>
<dbReference type="EMBL" id="CP097504">
    <property type="protein sequence ID" value="URD85308.1"/>
    <property type="molecule type" value="Genomic_DNA"/>
</dbReference>
<dbReference type="Proteomes" id="UP001055439">
    <property type="component" value="Chromosome 2"/>
</dbReference>
<proteinExistence type="predicted"/>
<dbReference type="Pfam" id="PF14389">
    <property type="entry name" value="Lzipper-MIP1"/>
    <property type="match status" value="1"/>
</dbReference>
<dbReference type="InterPro" id="IPR013083">
    <property type="entry name" value="Znf_RING/FYVE/PHD"/>
</dbReference>